<dbReference type="Proteomes" id="UP001207294">
    <property type="component" value="Unassembled WGS sequence"/>
</dbReference>
<dbReference type="RefSeq" id="WP_201012472.1">
    <property type="nucleotide sequence ID" value="NZ_JAOXMH010000001.1"/>
</dbReference>
<evidence type="ECO:0000256" key="1">
    <source>
        <dbReference type="SAM" id="SignalP"/>
    </source>
</evidence>
<keyword evidence="1" id="KW-0732">Signal</keyword>
<feature type="chain" id="PRO_5045170653" evidence="1">
    <location>
        <begin position="21"/>
        <end position="122"/>
    </location>
</feature>
<dbReference type="InterPro" id="IPR045656">
    <property type="entry name" value="DUF6393"/>
</dbReference>
<evidence type="ECO:0000313" key="2">
    <source>
        <dbReference type="EMBL" id="MCV4377825.1"/>
    </source>
</evidence>
<sequence length="122" mass="13514">MKYLLVALMAVVSGFPHVLAADLSVMLDEVHSSRKPVGFEQVDVSDVVARYFPLNTRKAVIVQVFISSGTSKIIEDAPDKLVVRDNRGQAILEPDASSVVMTFRFNKNSMLSQLHAVRLKNQ</sequence>
<comment type="caution">
    <text evidence="2">The sequence shown here is derived from an EMBL/GenBank/DDBJ whole genome shotgun (WGS) entry which is preliminary data.</text>
</comment>
<protein>
    <submittedName>
        <fullName evidence="2">DUF6393 family protein</fullName>
    </submittedName>
</protein>
<organism evidence="2 3">
    <name type="scientific">Pseudomonas capsici</name>
    <dbReference type="NCBI Taxonomy" id="2810614"/>
    <lineage>
        <taxon>Bacteria</taxon>
        <taxon>Pseudomonadati</taxon>
        <taxon>Pseudomonadota</taxon>
        <taxon>Gammaproteobacteria</taxon>
        <taxon>Pseudomonadales</taxon>
        <taxon>Pseudomonadaceae</taxon>
        <taxon>Pseudomonas</taxon>
    </lineage>
</organism>
<reference evidence="2 3" key="1">
    <citation type="submission" date="2022-10" db="EMBL/GenBank/DDBJ databases">
        <title>Characterization of Pseudomonas capsici strains from pepper and tomato in Georgia.</title>
        <authorList>
            <person name="Zhao M."/>
            <person name="Dutta B."/>
        </authorList>
    </citation>
    <scope>NUCLEOTIDE SEQUENCE [LARGE SCALE GENOMIC DNA]</scope>
    <source>
        <strain evidence="2 3">Pc20-5</strain>
    </source>
</reference>
<accession>A0ABT3BY91</accession>
<dbReference type="Pfam" id="PF19930">
    <property type="entry name" value="DUF6393"/>
    <property type="match status" value="1"/>
</dbReference>
<proteinExistence type="predicted"/>
<dbReference type="EMBL" id="JAOXML010000010">
    <property type="protein sequence ID" value="MCV4377825.1"/>
    <property type="molecule type" value="Genomic_DNA"/>
</dbReference>
<feature type="signal peptide" evidence="1">
    <location>
        <begin position="1"/>
        <end position="20"/>
    </location>
</feature>
<keyword evidence="3" id="KW-1185">Reference proteome</keyword>
<gene>
    <name evidence="2" type="ORF">OH718_14590</name>
</gene>
<name>A0ABT3BY91_9PSED</name>
<evidence type="ECO:0000313" key="3">
    <source>
        <dbReference type="Proteomes" id="UP001207294"/>
    </source>
</evidence>